<protein>
    <submittedName>
        <fullName evidence="3">CocE/NonD family hydrolase</fullName>
    </submittedName>
</protein>
<dbReference type="SUPFAM" id="SSF49785">
    <property type="entry name" value="Galactose-binding domain-like"/>
    <property type="match status" value="1"/>
</dbReference>
<reference evidence="4" key="1">
    <citation type="journal article" date="2019" name="Int. J. Syst. Evol. Microbiol.">
        <title>The Global Catalogue of Microorganisms (GCM) 10K type strain sequencing project: providing services to taxonomists for standard genome sequencing and annotation.</title>
        <authorList>
            <consortium name="The Broad Institute Genomics Platform"/>
            <consortium name="The Broad Institute Genome Sequencing Center for Infectious Disease"/>
            <person name="Wu L."/>
            <person name="Ma J."/>
        </authorList>
    </citation>
    <scope>NUCLEOTIDE SEQUENCE [LARGE SCALE GENOMIC DNA]</scope>
    <source>
        <strain evidence="4">JCM 16227</strain>
    </source>
</reference>
<dbReference type="EMBL" id="BAAARB010000036">
    <property type="protein sequence ID" value="GAA2393906.1"/>
    <property type="molecule type" value="Genomic_DNA"/>
</dbReference>
<accession>A0ABP5V6X1</accession>
<dbReference type="SMART" id="SM00939">
    <property type="entry name" value="PepX_C"/>
    <property type="match status" value="1"/>
</dbReference>
<name>A0ABP5V6X1_9ACTN</name>
<dbReference type="PANTHER" id="PTHR43056:SF10">
    <property type="entry name" value="COCE_NOND FAMILY, PUTATIVE (AFU_ORTHOLOGUE AFUA_7G00600)-RELATED"/>
    <property type="match status" value="1"/>
</dbReference>
<dbReference type="Pfam" id="PF02129">
    <property type="entry name" value="Peptidase_S15"/>
    <property type="match status" value="1"/>
</dbReference>
<organism evidence="3 4">
    <name type="scientific">Gordonia cholesterolivorans</name>
    <dbReference type="NCBI Taxonomy" id="559625"/>
    <lineage>
        <taxon>Bacteria</taxon>
        <taxon>Bacillati</taxon>
        <taxon>Actinomycetota</taxon>
        <taxon>Actinomycetes</taxon>
        <taxon>Mycobacteriales</taxon>
        <taxon>Gordoniaceae</taxon>
        <taxon>Gordonia</taxon>
    </lineage>
</organism>
<dbReference type="Proteomes" id="UP001501170">
    <property type="component" value="Unassembled WGS sequence"/>
</dbReference>
<feature type="domain" description="Xaa-Pro dipeptidyl-peptidase C-terminal" evidence="2">
    <location>
        <begin position="291"/>
        <end position="551"/>
    </location>
</feature>
<dbReference type="Pfam" id="PF08530">
    <property type="entry name" value="PepX_C"/>
    <property type="match status" value="1"/>
</dbReference>
<sequence>MEVVNRFDRRVEVIENLFITMHDGTRLAARVWMPEDANSEPVPAVLEYLPYRKRDDTRERDSLHHPYIAGHGYASVRVDIRGTGDSDGVLRDEYLPSEQEDACEVIAWLAEQPWCDGNVGMMGISWGGFNSLHVAARRPPALRAIISASATDDLYVDNMHYMGGCLLSDNLSEATVMFVNNSLPPDPDIVGPRWREMWRERLEGSGLWAAEWIEHQHRDDYWKRASVSEDYSQIQVPVMSVGGWADGYTNAIFRLLENLDVPRKGLIGPWGHKYPHLGVPGPAIDFLNETVRWWDHWLKGIDNGAMDGPMLRAWMQDSIAPNPAYDERPGRWVGEDSWPSSRIDDREYVLTRYTLDDFVDSTEVRPRPLAILSPLSVGGSGGKWASYAATPDLPTDQRDEDGGALVFETEPMAHGMEILGRPTLTAAVEADKPVAQIAARLSDIAPNGEATRITYGLCNLTHRNSSAAPEPLEPGTKYRIDVELNGLAQRLPAGHRLRLSLSTSYFPLAWPPPEPATVTVYTGESRLSVPVRPPRDADALLKDLGTPKSAPPMARRNLESGRHHWRTTRDLAFGTTTLEIEDDQGTTLIEETDTAVTRSATEWFEYRNNDVTSARGTTRTVRRIERGDWRIEVKTHTVLSSTSNEFILTAELDAYELDDRGSRRVYAESWDRRIPRRLV</sequence>
<dbReference type="InterPro" id="IPR000383">
    <property type="entry name" value="Xaa-Pro-like_dom"/>
</dbReference>
<dbReference type="InterPro" id="IPR008979">
    <property type="entry name" value="Galactose-bd-like_sf"/>
</dbReference>
<evidence type="ECO:0000313" key="3">
    <source>
        <dbReference type="EMBL" id="GAA2393906.1"/>
    </source>
</evidence>
<proteinExistence type="predicted"/>
<dbReference type="PANTHER" id="PTHR43056">
    <property type="entry name" value="PEPTIDASE S9 PROLYL OLIGOPEPTIDASE"/>
    <property type="match status" value="1"/>
</dbReference>
<dbReference type="InterPro" id="IPR029058">
    <property type="entry name" value="AB_hydrolase_fold"/>
</dbReference>
<dbReference type="GO" id="GO:0016787">
    <property type="term" value="F:hydrolase activity"/>
    <property type="evidence" value="ECO:0007669"/>
    <property type="project" value="UniProtKB-KW"/>
</dbReference>
<dbReference type="SUPFAM" id="SSF53474">
    <property type="entry name" value="alpha/beta-Hydrolases"/>
    <property type="match status" value="1"/>
</dbReference>
<dbReference type="Gene3D" id="2.60.120.260">
    <property type="entry name" value="Galactose-binding domain-like"/>
    <property type="match status" value="1"/>
</dbReference>
<dbReference type="RefSeq" id="WP_346077734.1">
    <property type="nucleotide sequence ID" value="NZ_BAAARB010000036.1"/>
</dbReference>
<dbReference type="NCBIfam" id="TIGR00976">
    <property type="entry name" value="CocE_NonD"/>
    <property type="match status" value="1"/>
</dbReference>
<evidence type="ECO:0000259" key="2">
    <source>
        <dbReference type="SMART" id="SM00939"/>
    </source>
</evidence>
<dbReference type="InterPro" id="IPR013736">
    <property type="entry name" value="Xaa-Pro_dipept_C"/>
</dbReference>
<dbReference type="InterPro" id="IPR050585">
    <property type="entry name" value="Xaa-Pro_dipeptidyl-ppase/CocE"/>
</dbReference>
<dbReference type="Gene3D" id="3.40.50.1820">
    <property type="entry name" value="alpha/beta hydrolase"/>
    <property type="match status" value="2"/>
</dbReference>
<evidence type="ECO:0000313" key="4">
    <source>
        <dbReference type="Proteomes" id="UP001501170"/>
    </source>
</evidence>
<gene>
    <name evidence="3" type="ORF">GCM10009855_36770</name>
</gene>
<comment type="caution">
    <text evidence="3">The sequence shown here is derived from an EMBL/GenBank/DDBJ whole genome shotgun (WGS) entry which is preliminary data.</text>
</comment>
<keyword evidence="4" id="KW-1185">Reference proteome</keyword>
<dbReference type="InterPro" id="IPR005674">
    <property type="entry name" value="CocE/Ser_esterase"/>
</dbReference>
<evidence type="ECO:0000256" key="1">
    <source>
        <dbReference type="ARBA" id="ARBA00022801"/>
    </source>
</evidence>
<keyword evidence="1 3" id="KW-0378">Hydrolase</keyword>